<dbReference type="EMBL" id="CP076134">
    <property type="protein sequence ID" value="QWG14398.1"/>
    <property type="molecule type" value="Genomic_DNA"/>
</dbReference>
<name>A0A975RP40_9BRAD</name>
<feature type="domain" description="J" evidence="1">
    <location>
        <begin position="103"/>
        <end position="157"/>
    </location>
</feature>
<dbReference type="AlphaFoldDB" id="A0A975RP40"/>
<gene>
    <name evidence="2" type="ORF">KMZ29_06920</name>
</gene>
<dbReference type="SMART" id="SM00271">
    <property type="entry name" value="DnaJ"/>
    <property type="match status" value="1"/>
</dbReference>
<sequence length="157" mass="17751">MDSKLRQWQLDIERIWQAPASDWREAARLADVMARTSPEVLLRHAAAQALPILRHAAAESGDPEITEAARRRLGIIREVLHTLTTPRFGRRDIPVKTLTPGERYRQLLGLPLDRRLTATEIHRAYKRVAKTAHPDAGGSAHEFQALSAAREALMKER</sequence>
<dbReference type="Gene3D" id="1.10.287.110">
    <property type="entry name" value="DnaJ domain"/>
    <property type="match status" value="1"/>
</dbReference>
<evidence type="ECO:0000313" key="2">
    <source>
        <dbReference type="EMBL" id="QWG14398.1"/>
    </source>
</evidence>
<dbReference type="PROSITE" id="PS50076">
    <property type="entry name" value="DNAJ_2"/>
    <property type="match status" value="1"/>
</dbReference>
<dbReference type="CDD" id="cd06257">
    <property type="entry name" value="DnaJ"/>
    <property type="match status" value="1"/>
</dbReference>
<evidence type="ECO:0000313" key="3">
    <source>
        <dbReference type="Proteomes" id="UP000680839"/>
    </source>
</evidence>
<dbReference type="InterPro" id="IPR001623">
    <property type="entry name" value="DnaJ_domain"/>
</dbReference>
<dbReference type="SUPFAM" id="SSF46565">
    <property type="entry name" value="Chaperone J-domain"/>
    <property type="match status" value="1"/>
</dbReference>
<accession>A0A975RP40</accession>
<proteinExistence type="predicted"/>
<evidence type="ECO:0000259" key="1">
    <source>
        <dbReference type="PROSITE" id="PS50076"/>
    </source>
</evidence>
<dbReference type="RefSeq" id="WP_215623021.1">
    <property type="nucleotide sequence ID" value="NZ_CP076134.1"/>
</dbReference>
<protein>
    <submittedName>
        <fullName evidence="2">DnaJ domain-containing protein</fullName>
    </submittedName>
</protein>
<reference evidence="2" key="1">
    <citation type="submission" date="2021-06" db="EMBL/GenBank/DDBJ databases">
        <title>Bradyrhizobium sp. S2-20-1 Genome sequencing.</title>
        <authorList>
            <person name="Jin L."/>
        </authorList>
    </citation>
    <scope>NUCLEOTIDE SEQUENCE</scope>
    <source>
        <strain evidence="2">S2-20-1</strain>
    </source>
</reference>
<organism evidence="2 3">
    <name type="scientific">Bradyrhizobium sediminis</name>
    <dbReference type="NCBI Taxonomy" id="2840469"/>
    <lineage>
        <taxon>Bacteria</taxon>
        <taxon>Pseudomonadati</taxon>
        <taxon>Pseudomonadota</taxon>
        <taxon>Alphaproteobacteria</taxon>
        <taxon>Hyphomicrobiales</taxon>
        <taxon>Nitrobacteraceae</taxon>
        <taxon>Bradyrhizobium</taxon>
    </lineage>
</organism>
<dbReference type="InterPro" id="IPR036869">
    <property type="entry name" value="J_dom_sf"/>
</dbReference>
<dbReference type="Proteomes" id="UP000680839">
    <property type="component" value="Chromosome"/>
</dbReference>